<evidence type="ECO:0000313" key="2">
    <source>
        <dbReference type="EMBL" id="MBD8033931.1"/>
    </source>
</evidence>
<evidence type="ECO:0000256" key="1">
    <source>
        <dbReference type="HAMAP-Rule" id="MF_01526"/>
    </source>
</evidence>
<comment type="similarity">
    <text evidence="1">Belongs to the UPF0342 family.</text>
</comment>
<gene>
    <name evidence="2" type="ORF">H9632_12745</name>
</gene>
<comment type="caution">
    <text evidence="2">The sequence shown here is derived from an EMBL/GenBank/DDBJ whole genome shotgun (WGS) entry which is preliminary data.</text>
</comment>
<dbReference type="InterPro" id="IPR010368">
    <property type="entry name" value="Com_YlbF"/>
</dbReference>
<dbReference type="SUPFAM" id="SSF158622">
    <property type="entry name" value="YheA/YmcA-like"/>
    <property type="match status" value="1"/>
</dbReference>
<dbReference type="Pfam" id="PF06133">
    <property type="entry name" value="Com_YlbF"/>
    <property type="match status" value="1"/>
</dbReference>
<keyword evidence="3" id="KW-1185">Reference proteome</keyword>
<organism evidence="2 3">
    <name type="scientific">Solibacillus merdavium</name>
    <dbReference type="NCBI Taxonomy" id="2762218"/>
    <lineage>
        <taxon>Bacteria</taxon>
        <taxon>Bacillati</taxon>
        <taxon>Bacillota</taxon>
        <taxon>Bacilli</taxon>
        <taxon>Bacillales</taxon>
        <taxon>Caryophanaceae</taxon>
        <taxon>Solibacillus</taxon>
    </lineage>
</organism>
<reference evidence="2 3" key="1">
    <citation type="submission" date="2020-08" db="EMBL/GenBank/DDBJ databases">
        <title>A Genomic Blueprint of the Chicken Gut Microbiome.</title>
        <authorList>
            <person name="Gilroy R."/>
            <person name="Ravi A."/>
            <person name="Getino M."/>
            <person name="Pursley I."/>
            <person name="Horton D.L."/>
            <person name="Alikhan N.-F."/>
            <person name="Baker D."/>
            <person name="Gharbi K."/>
            <person name="Hall N."/>
            <person name="Watson M."/>
            <person name="Adriaenssens E.M."/>
            <person name="Foster-Nyarko E."/>
            <person name="Jarju S."/>
            <person name="Secka A."/>
            <person name="Antonio M."/>
            <person name="Oren A."/>
            <person name="Chaudhuri R."/>
            <person name="La Ragione R.M."/>
            <person name="Hildebrand F."/>
            <person name="Pallen M.J."/>
        </authorList>
    </citation>
    <scope>NUCLEOTIDE SEQUENCE [LARGE SCALE GENOMIC DNA]</scope>
    <source>
        <strain evidence="2 3">Sa1YVA6</strain>
    </source>
</reference>
<dbReference type="Proteomes" id="UP000600565">
    <property type="component" value="Unassembled WGS sequence"/>
</dbReference>
<sequence>MINIYEDINKLEATFRKTDEFQNLQKAVETVREDEEAKVLFTNFRDVQLKMQDKQNAGEEITEEEYVFLQKTAQLAQQNVKILEMLEAEMALSAVIQEINRIITQPIQSLYDGL</sequence>
<dbReference type="HAMAP" id="MF_01526">
    <property type="entry name" value="UPF0342"/>
    <property type="match status" value="1"/>
</dbReference>
<protein>
    <recommendedName>
        <fullName evidence="1">UPF0342 protein H9632_12745</fullName>
    </recommendedName>
</protein>
<proteinExistence type="inferred from homology"/>
<name>A0ABR8XPS7_9BACL</name>
<evidence type="ECO:0000313" key="3">
    <source>
        <dbReference type="Proteomes" id="UP000600565"/>
    </source>
</evidence>
<dbReference type="Gene3D" id="1.20.1500.10">
    <property type="entry name" value="YheA/YmcA-like"/>
    <property type="match status" value="1"/>
</dbReference>
<accession>A0ABR8XPS7</accession>
<dbReference type="EMBL" id="JACSPW010000011">
    <property type="protein sequence ID" value="MBD8033931.1"/>
    <property type="molecule type" value="Genomic_DNA"/>
</dbReference>
<dbReference type="RefSeq" id="WP_191699470.1">
    <property type="nucleotide sequence ID" value="NZ_JACSPW010000011.1"/>
</dbReference>
<dbReference type="InterPro" id="IPR023378">
    <property type="entry name" value="YheA/YmcA-like_dom_sf"/>
</dbReference>